<feature type="signal peptide" evidence="2">
    <location>
        <begin position="1"/>
        <end position="21"/>
    </location>
</feature>
<organism evidence="3 4">
    <name type="scientific">Echria macrotheca</name>
    <dbReference type="NCBI Taxonomy" id="438768"/>
    <lineage>
        <taxon>Eukaryota</taxon>
        <taxon>Fungi</taxon>
        <taxon>Dikarya</taxon>
        <taxon>Ascomycota</taxon>
        <taxon>Pezizomycotina</taxon>
        <taxon>Sordariomycetes</taxon>
        <taxon>Sordariomycetidae</taxon>
        <taxon>Sordariales</taxon>
        <taxon>Schizotheciaceae</taxon>
        <taxon>Echria</taxon>
    </lineage>
</organism>
<protein>
    <submittedName>
        <fullName evidence="3">Uncharacterized protein</fullName>
    </submittedName>
</protein>
<evidence type="ECO:0000256" key="1">
    <source>
        <dbReference type="SAM" id="MobiDB-lite"/>
    </source>
</evidence>
<feature type="chain" id="PRO_5042522988" evidence="2">
    <location>
        <begin position="22"/>
        <end position="71"/>
    </location>
</feature>
<proteinExistence type="predicted"/>
<evidence type="ECO:0000313" key="3">
    <source>
        <dbReference type="EMBL" id="KAK1751042.1"/>
    </source>
</evidence>
<dbReference type="EMBL" id="MU839843">
    <property type="protein sequence ID" value="KAK1751042.1"/>
    <property type="molecule type" value="Genomic_DNA"/>
</dbReference>
<evidence type="ECO:0000313" key="4">
    <source>
        <dbReference type="Proteomes" id="UP001239445"/>
    </source>
</evidence>
<feature type="compositionally biased region" description="Basic and acidic residues" evidence="1">
    <location>
        <begin position="49"/>
        <end position="65"/>
    </location>
</feature>
<sequence length="71" mass="7274">MQLPKIALSFLALACVTAAVAIPGTGLCARGARAARHLSSEPAAAGLVDRSEGDGVGAEKMKRYEGDDECE</sequence>
<keyword evidence="4" id="KW-1185">Reference proteome</keyword>
<dbReference type="AlphaFoldDB" id="A0AAJ0B6F1"/>
<evidence type="ECO:0000256" key="2">
    <source>
        <dbReference type="SAM" id="SignalP"/>
    </source>
</evidence>
<comment type="caution">
    <text evidence="3">The sequence shown here is derived from an EMBL/GenBank/DDBJ whole genome shotgun (WGS) entry which is preliminary data.</text>
</comment>
<name>A0AAJ0B6F1_9PEZI</name>
<reference evidence="3" key="1">
    <citation type="submission" date="2023-06" db="EMBL/GenBank/DDBJ databases">
        <title>Genome-scale phylogeny and comparative genomics of the fungal order Sordariales.</title>
        <authorList>
            <consortium name="Lawrence Berkeley National Laboratory"/>
            <person name="Hensen N."/>
            <person name="Bonometti L."/>
            <person name="Westerberg I."/>
            <person name="Brannstrom I.O."/>
            <person name="Guillou S."/>
            <person name="Cros-Aarteil S."/>
            <person name="Calhoun S."/>
            <person name="Haridas S."/>
            <person name="Kuo A."/>
            <person name="Mondo S."/>
            <person name="Pangilinan J."/>
            <person name="Riley R."/>
            <person name="Labutti K."/>
            <person name="Andreopoulos B."/>
            <person name="Lipzen A."/>
            <person name="Chen C."/>
            <person name="Yanf M."/>
            <person name="Daum C."/>
            <person name="Ng V."/>
            <person name="Clum A."/>
            <person name="Steindorff A."/>
            <person name="Ohm R."/>
            <person name="Martin F."/>
            <person name="Silar P."/>
            <person name="Natvig D."/>
            <person name="Lalanne C."/>
            <person name="Gautier V."/>
            <person name="Ament-Velasquez S.L."/>
            <person name="Kruys A."/>
            <person name="Hutchinson M.I."/>
            <person name="Powell A.J."/>
            <person name="Barry K."/>
            <person name="Miller A.N."/>
            <person name="Grigoriev I.V."/>
            <person name="Debuchy R."/>
            <person name="Gladieux P."/>
            <person name="Thoren M.H."/>
            <person name="Johannesson H."/>
        </authorList>
    </citation>
    <scope>NUCLEOTIDE SEQUENCE</scope>
    <source>
        <strain evidence="3">PSN4</strain>
    </source>
</reference>
<dbReference type="Proteomes" id="UP001239445">
    <property type="component" value="Unassembled WGS sequence"/>
</dbReference>
<feature type="region of interest" description="Disordered" evidence="1">
    <location>
        <begin position="43"/>
        <end position="71"/>
    </location>
</feature>
<gene>
    <name evidence="3" type="ORF">QBC47DRAFT_406301</name>
</gene>
<keyword evidence="2" id="KW-0732">Signal</keyword>
<accession>A0AAJ0B6F1</accession>